<accession>A0A1B0RRG8</accession>
<dbReference type="GeneID" id="29078010"/>
<geneLocation type="plastid" evidence="1"/>
<dbReference type="AlphaFoldDB" id="A0A1B0RRG8"/>
<reference evidence="1" key="1">
    <citation type="journal article" date="2016" name="Bot. Marina">
        <title>Genomic and phylogenetic analysis of Ceramium cimbricum (Ceramiales, Rhodophyta) from the Atlantic and Pacific Oceans supports the naming of a new invasive Pacific entity Ceramium sungminbooi sp. nov.</title>
        <authorList>
            <person name="Hughey J.R."/>
            <person name="Boo G.H."/>
        </authorList>
    </citation>
    <scope>NUCLEOTIDE SEQUENCE</scope>
</reference>
<name>A0A1B0RRG8_9FLOR</name>
<evidence type="ECO:0008006" key="2">
    <source>
        <dbReference type="Google" id="ProtNLM"/>
    </source>
</evidence>
<dbReference type="Gene3D" id="3.40.50.2020">
    <property type="match status" value="1"/>
</dbReference>
<dbReference type="EMBL" id="KR814486">
    <property type="protein sequence ID" value="ALN11810.1"/>
    <property type="molecule type" value="Genomic_DNA"/>
</dbReference>
<gene>
    <name evidence="1" type="primary">orf198</name>
</gene>
<dbReference type="EMBL" id="KR025491">
    <property type="protein sequence ID" value="AKU47363.1"/>
    <property type="molecule type" value="Genomic_DNA"/>
</dbReference>
<proteinExistence type="predicted"/>
<keyword evidence="1" id="KW-0934">Plastid</keyword>
<organism evidence="1">
    <name type="scientific">Campylaephora sungminbooi</name>
    <dbReference type="NCBI Taxonomy" id="1896769"/>
    <lineage>
        <taxon>Eukaryota</taxon>
        <taxon>Rhodophyta</taxon>
        <taxon>Florideophyceae</taxon>
        <taxon>Rhodymeniophycidae</taxon>
        <taxon>Ceramiales</taxon>
        <taxon>Ceramiaceae</taxon>
        <taxon>Campylaephora</taxon>
    </lineage>
</organism>
<evidence type="ECO:0000313" key="1">
    <source>
        <dbReference type="EMBL" id="AKU47363.1"/>
    </source>
</evidence>
<sequence>MKLNIYVISHPIIKILHHNTYENNIIKSAEIQNESKIMLFLIYEILRKLIDINNVYIHKLNYIQKLSIMNSQQKNYIITNIINNYNLLKEVYDTFPHTHISHYNANDNDNYIIDTIKNINDQTNIIIIEKFLVEDQIINLLKYIKNDIKIKEKQITIACITCTHQILEKISQYYKEINLYTTHIIYNN</sequence>
<dbReference type="RefSeq" id="YP_009300444.1">
    <property type="nucleotide sequence ID" value="NC_031211.1"/>
</dbReference>
<dbReference type="InterPro" id="IPR029057">
    <property type="entry name" value="PRTase-like"/>
</dbReference>
<protein>
    <recommendedName>
        <fullName evidence="2">Uracil phosphoribosyltransferase</fullName>
    </recommendedName>
</protein>